<evidence type="ECO:0000313" key="3">
    <source>
        <dbReference type="EMBL" id="KAH7078287.1"/>
    </source>
</evidence>
<keyword evidence="4" id="KW-1185">Reference proteome</keyword>
<feature type="region of interest" description="Disordered" evidence="1">
    <location>
        <begin position="110"/>
        <end position="132"/>
    </location>
</feature>
<evidence type="ECO:0000313" key="4">
    <source>
        <dbReference type="Proteomes" id="UP000813461"/>
    </source>
</evidence>
<keyword evidence="2" id="KW-1133">Transmembrane helix</keyword>
<organism evidence="3 4">
    <name type="scientific">Paraphoma chrysanthemicola</name>
    <dbReference type="NCBI Taxonomy" id="798071"/>
    <lineage>
        <taxon>Eukaryota</taxon>
        <taxon>Fungi</taxon>
        <taxon>Dikarya</taxon>
        <taxon>Ascomycota</taxon>
        <taxon>Pezizomycotina</taxon>
        <taxon>Dothideomycetes</taxon>
        <taxon>Pleosporomycetidae</taxon>
        <taxon>Pleosporales</taxon>
        <taxon>Pleosporineae</taxon>
        <taxon>Phaeosphaeriaceae</taxon>
        <taxon>Paraphoma</taxon>
    </lineage>
</organism>
<evidence type="ECO:0000256" key="1">
    <source>
        <dbReference type="SAM" id="MobiDB-lite"/>
    </source>
</evidence>
<sequence>MPALPHLTTTTTSSNPHPNLSAILTSFQKRSSSDCSYYETSCGTHRLAIMIIIICVGIMVSAILSTLYIRSHRHKAAKLRTIEQQRQRMKMNHEGWPSSIVNDATYAVPQGAPPPYEPRRPDRVARVDGEWM</sequence>
<dbReference type="EMBL" id="JAGMVJ010000017">
    <property type="protein sequence ID" value="KAH7078287.1"/>
    <property type="molecule type" value="Genomic_DNA"/>
</dbReference>
<dbReference type="AlphaFoldDB" id="A0A8K0QYJ6"/>
<protein>
    <submittedName>
        <fullName evidence="3">Uncharacterized protein</fullName>
    </submittedName>
</protein>
<dbReference type="Proteomes" id="UP000813461">
    <property type="component" value="Unassembled WGS sequence"/>
</dbReference>
<gene>
    <name evidence="3" type="ORF">FB567DRAFT_131790</name>
</gene>
<evidence type="ECO:0000256" key="2">
    <source>
        <dbReference type="SAM" id="Phobius"/>
    </source>
</evidence>
<name>A0A8K0QYJ6_9PLEO</name>
<feature type="transmembrane region" description="Helical" evidence="2">
    <location>
        <begin position="47"/>
        <end position="69"/>
    </location>
</feature>
<comment type="caution">
    <text evidence="3">The sequence shown here is derived from an EMBL/GenBank/DDBJ whole genome shotgun (WGS) entry which is preliminary data.</text>
</comment>
<keyword evidence="2" id="KW-0472">Membrane</keyword>
<dbReference type="OrthoDB" id="3770300at2759"/>
<feature type="compositionally biased region" description="Basic and acidic residues" evidence="1">
    <location>
        <begin position="117"/>
        <end position="132"/>
    </location>
</feature>
<reference evidence="3" key="1">
    <citation type="journal article" date="2021" name="Nat. Commun.">
        <title>Genetic determinants of endophytism in the Arabidopsis root mycobiome.</title>
        <authorList>
            <person name="Mesny F."/>
            <person name="Miyauchi S."/>
            <person name="Thiergart T."/>
            <person name="Pickel B."/>
            <person name="Atanasova L."/>
            <person name="Karlsson M."/>
            <person name="Huettel B."/>
            <person name="Barry K.W."/>
            <person name="Haridas S."/>
            <person name="Chen C."/>
            <person name="Bauer D."/>
            <person name="Andreopoulos W."/>
            <person name="Pangilinan J."/>
            <person name="LaButti K."/>
            <person name="Riley R."/>
            <person name="Lipzen A."/>
            <person name="Clum A."/>
            <person name="Drula E."/>
            <person name="Henrissat B."/>
            <person name="Kohler A."/>
            <person name="Grigoriev I.V."/>
            <person name="Martin F.M."/>
            <person name="Hacquard S."/>
        </authorList>
    </citation>
    <scope>NUCLEOTIDE SEQUENCE</scope>
    <source>
        <strain evidence="3">MPI-SDFR-AT-0120</strain>
    </source>
</reference>
<keyword evidence="2" id="KW-0812">Transmembrane</keyword>
<proteinExistence type="predicted"/>
<accession>A0A8K0QYJ6</accession>